<evidence type="ECO:0000256" key="5">
    <source>
        <dbReference type="PIRSR" id="PIRSR604808-2"/>
    </source>
</evidence>
<dbReference type="InterPro" id="IPR004808">
    <property type="entry name" value="AP_endonuc_1"/>
</dbReference>
<proteinExistence type="inferred from homology"/>
<keyword evidence="9" id="KW-1185">Reference proteome</keyword>
<dbReference type="Proteomes" id="UP000032266">
    <property type="component" value="Chromosome"/>
</dbReference>
<dbReference type="PROSITE" id="PS51435">
    <property type="entry name" value="AP_NUCLEASE_F1_4"/>
    <property type="match status" value="1"/>
</dbReference>
<name>A0A0C5V0P9_9GAMM</name>
<dbReference type="GO" id="GO:0008081">
    <property type="term" value="F:phosphoric diester hydrolase activity"/>
    <property type="evidence" value="ECO:0007669"/>
    <property type="project" value="TreeGrafter"/>
</dbReference>
<dbReference type="KEGG" id="gsn:YC6258_01077"/>
<evidence type="ECO:0000256" key="1">
    <source>
        <dbReference type="ARBA" id="ARBA00007092"/>
    </source>
</evidence>
<evidence type="ECO:0000313" key="8">
    <source>
        <dbReference type="EMBL" id="AJQ93125.1"/>
    </source>
</evidence>
<dbReference type="InterPro" id="IPR036691">
    <property type="entry name" value="Endo/exonu/phosph_ase_sf"/>
</dbReference>
<dbReference type="GO" id="GO:0046872">
    <property type="term" value="F:metal ion binding"/>
    <property type="evidence" value="ECO:0007669"/>
    <property type="project" value="UniProtKB-KW"/>
</dbReference>
<keyword evidence="8" id="KW-0540">Nuclease</keyword>
<dbReference type="RefSeq" id="WP_044616022.1">
    <property type="nucleotide sequence ID" value="NZ_CP007142.1"/>
</dbReference>
<evidence type="ECO:0000256" key="3">
    <source>
        <dbReference type="ARBA" id="ARBA00022801"/>
    </source>
</evidence>
<dbReference type="GO" id="GO:0006284">
    <property type="term" value="P:base-excision repair"/>
    <property type="evidence" value="ECO:0007669"/>
    <property type="project" value="TreeGrafter"/>
</dbReference>
<dbReference type="GO" id="GO:0008311">
    <property type="term" value="F:double-stranded DNA 3'-5' DNA exonuclease activity"/>
    <property type="evidence" value="ECO:0007669"/>
    <property type="project" value="UniProtKB-EC"/>
</dbReference>
<evidence type="ECO:0000259" key="7">
    <source>
        <dbReference type="Pfam" id="PF03372"/>
    </source>
</evidence>
<feature type="site" description="Interaction with DNA substrate" evidence="6">
    <location>
        <position position="242"/>
    </location>
</feature>
<comment type="cofactor">
    <cofactor evidence="5">
        <name>Mg(2+)</name>
        <dbReference type="ChEBI" id="CHEBI:18420"/>
    </cofactor>
    <cofactor evidence="5">
        <name>Mn(2+)</name>
        <dbReference type="ChEBI" id="CHEBI:29035"/>
    </cofactor>
    <text evidence="5">Probably binds two magnesium or manganese ions per subunit.</text>
</comment>
<feature type="binding site" evidence="5">
    <location>
        <position position="242"/>
    </location>
    <ligand>
        <name>Mg(2+)</name>
        <dbReference type="ChEBI" id="CHEBI:18420"/>
        <label>1</label>
    </ligand>
</feature>
<dbReference type="PANTHER" id="PTHR22748">
    <property type="entry name" value="AP ENDONUCLEASE"/>
    <property type="match status" value="1"/>
</dbReference>
<sequence>MKIITLNLNGVENAEERGFSEWLKNCDADIVCVQNLRCKEYQIPQHVLEVPGFEAFFADAEEDDFSGVGIYCRKMPKAVIRGLGFPQCDIEGRFIQADFDNFSICSVLFPYASDDEEQELKFQFMEQFKAHLKKTRRKRREYIFVGTFHMAHRTIDLGNWENHQRNPGFLPEERAWMDQVVGPLGYVDAFRQINKRELQHTWWPFDEAQRFGMRIDYQIITPELAPYIDSARIITEPRLSPHCMLEVDYDLEL</sequence>
<dbReference type="EC" id="3.1.11.2" evidence="8"/>
<dbReference type="STRING" id="1445510.YC6258_01077"/>
<keyword evidence="3 8" id="KW-0378">Hydrolase</keyword>
<dbReference type="InterPro" id="IPR005135">
    <property type="entry name" value="Endo/exonuclease/phosphatase"/>
</dbReference>
<evidence type="ECO:0000313" key="9">
    <source>
        <dbReference type="Proteomes" id="UP000032266"/>
    </source>
</evidence>
<evidence type="ECO:0000256" key="2">
    <source>
        <dbReference type="ARBA" id="ARBA00022723"/>
    </source>
</evidence>
<dbReference type="GO" id="GO:0003906">
    <property type="term" value="F:DNA-(apurinic or apyrimidinic site) endonuclease activity"/>
    <property type="evidence" value="ECO:0007669"/>
    <property type="project" value="TreeGrafter"/>
</dbReference>
<dbReference type="PATRIC" id="fig|1445510.3.peg.1053"/>
<dbReference type="SUPFAM" id="SSF56219">
    <property type="entry name" value="DNase I-like"/>
    <property type="match status" value="1"/>
</dbReference>
<comment type="similarity">
    <text evidence="1">Belongs to the DNA repair enzymes AP/ExoA family.</text>
</comment>
<keyword evidence="4 5" id="KW-0460">Magnesium</keyword>
<dbReference type="CDD" id="cd10281">
    <property type="entry name" value="Nape_like_AP-endo"/>
    <property type="match status" value="1"/>
</dbReference>
<dbReference type="PANTHER" id="PTHR22748:SF6">
    <property type="entry name" value="DNA-(APURINIC OR APYRIMIDINIC SITE) ENDONUCLEASE"/>
    <property type="match status" value="1"/>
</dbReference>
<feature type="domain" description="Endonuclease/exonuclease/phosphatase" evidence="7">
    <location>
        <begin position="4"/>
        <end position="225"/>
    </location>
</feature>
<dbReference type="Gene3D" id="3.60.10.10">
    <property type="entry name" value="Endonuclease/exonuclease/phosphatase"/>
    <property type="match status" value="1"/>
</dbReference>
<dbReference type="OrthoDB" id="9803914at2"/>
<keyword evidence="2 5" id="KW-0479">Metal-binding</keyword>
<evidence type="ECO:0000256" key="6">
    <source>
        <dbReference type="PIRSR" id="PIRSR604808-3"/>
    </source>
</evidence>
<dbReference type="Pfam" id="PF03372">
    <property type="entry name" value="Exo_endo_phos"/>
    <property type="match status" value="1"/>
</dbReference>
<evidence type="ECO:0000256" key="4">
    <source>
        <dbReference type="ARBA" id="ARBA00022842"/>
    </source>
</evidence>
<feature type="binding site" evidence="5">
    <location>
        <position position="7"/>
    </location>
    <ligand>
        <name>Mg(2+)</name>
        <dbReference type="ChEBI" id="CHEBI:18420"/>
        <label>1</label>
    </ligand>
</feature>
<gene>
    <name evidence="8" type="ORF">YC6258_01077</name>
</gene>
<dbReference type="AlphaFoldDB" id="A0A0C5V0P9"/>
<accession>A0A0C5V0P9</accession>
<dbReference type="NCBIfam" id="TIGR00633">
    <property type="entry name" value="xth"/>
    <property type="match status" value="1"/>
</dbReference>
<dbReference type="EMBL" id="CP007142">
    <property type="protein sequence ID" value="AJQ93125.1"/>
    <property type="molecule type" value="Genomic_DNA"/>
</dbReference>
<protein>
    <submittedName>
        <fullName evidence="8">Exonuclease III</fullName>
        <ecNumber evidence="8">3.1.11.2</ecNumber>
    </submittedName>
</protein>
<keyword evidence="5" id="KW-0464">Manganese</keyword>
<dbReference type="HOGENOM" id="CLU_027539_3_0_6"/>
<reference evidence="8 9" key="1">
    <citation type="submission" date="2014-01" db="EMBL/GenBank/DDBJ databases">
        <title>Full genme sequencing of cellulolytic bacterium Gynuella sunshinyii YC6258T gen. nov., sp. nov.</title>
        <authorList>
            <person name="Khan H."/>
            <person name="Chung E.J."/>
            <person name="Chung Y.R."/>
        </authorList>
    </citation>
    <scope>NUCLEOTIDE SEQUENCE [LARGE SCALE GENOMIC DNA]</scope>
    <source>
        <strain evidence="8 9">YC6258</strain>
    </source>
</reference>
<feature type="site" description="Important for catalytic activity" evidence="6">
    <location>
        <position position="216"/>
    </location>
</feature>
<keyword evidence="8" id="KW-0269">Exonuclease</keyword>
<organism evidence="8 9">
    <name type="scientific">Gynuella sunshinyii YC6258</name>
    <dbReference type="NCBI Taxonomy" id="1445510"/>
    <lineage>
        <taxon>Bacteria</taxon>
        <taxon>Pseudomonadati</taxon>
        <taxon>Pseudomonadota</taxon>
        <taxon>Gammaproteobacteria</taxon>
        <taxon>Oceanospirillales</taxon>
        <taxon>Saccharospirillaceae</taxon>
        <taxon>Gynuella</taxon>
    </lineage>
</organism>